<dbReference type="Proteomes" id="UP001229421">
    <property type="component" value="Unassembled WGS sequence"/>
</dbReference>
<gene>
    <name evidence="2" type="ORF">QVD17_16599</name>
</gene>
<proteinExistence type="predicted"/>
<dbReference type="AlphaFoldDB" id="A0AAD8KY59"/>
<sequence>MLNNFARLADLPNTETRAEAFLKLGPSIRTFIAKIQNTAADPSLSSSCAMSKRYLQEIIAKNLTSLKESHEKEVKDLFAVLIDLRSNLAGKETMVIKDKRSLEKEHEAVENRLKKEANDVENRLLEEVQAATHQAKLWAAKSVL</sequence>
<accession>A0AAD8KY59</accession>
<evidence type="ECO:0000256" key="1">
    <source>
        <dbReference type="SAM" id="Coils"/>
    </source>
</evidence>
<name>A0AAD8KY59_TARER</name>
<dbReference type="EMBL" id="JAUHHV010000004">
    <property type="protein sequence ID" value="KAK1427885.1"/>
    <property type="molecule type" value="Genomic_DNA"/>
</dbReference>
<comment type="caution">
    <text evidence="2">The sequence shown here is derived from an EMBL/GenBank/DDBJ whole genome shotgun (WGS) entry which is preliminary data.</text>
</comment>
<protein>
    <submittedName>
        <fullName evidence="2">Uncharacterized protein</fullName>
    </submittedName>
</protein>
<keyword evidence="3" id="KW-1185">Reference proteome</keyword>
<evidence type="ECO:0000313" key="2">
    <source>
        <dbReference type="EMBL" id="KAK1427885.1"/>
    </source>
</evidence>
<keyword evidence="1" id="KW-0175">Coiled coil</keyword>
<organism evidence="2 3">
    <name type="scientific">Tagetes erecta</name>
    <name type="common">African marigold</name>
    <dbReference type="NCBI Taxonomy" id="13708"/>
    <lineage>
        <taxon>Eukaryota</taxon>
        <taxon>Viridiplantae</taxon>
        <taxon>Streptophyta</taxon>
        <taxon>Embryophyta</taxon>
        <taxon>Tracheophyta</taxon>
        <taxon>Spermatophyta</taxon>
        <taxon>Magnoliopsida</taxon>
        <taxon>eudicotyledons</taxon>
        <taxon>Gunneridae</taxon>
        <taxon>Pentapetalae</taxon>
        <taxon>asterids</taxon>
        <taxon>campanulids</taxon>
        <taxon>Asterales</taxon>
        <taxon>Asteraceae</taxon>
        <taxon>Asteroideae</taxon>
        <taxon>Heliantheae alliance</taxon>
        <taxon>Tageteae</taxon>
        <taxon>Tagetes</taxon>
    </lineage>
</organism>
<evidence type="ECO:0000313" key="3">
    <source>
        <dbReference type="Proteomes" id="UP001229421"/>
    </source>
</evidence>
<feature type="coiled-coil region" evidence="1">
    <location>
        <begin position="99"/>
        <end position="134"/>
    </location>
</feature>
<reference evidence="2" key="1">
    <citation type="journal article" date="2023" name="bioRxiv">
        <title>Improved chromosome-level genome assembly for marigold (Tagetes erecta).</title>
        <authorList>
            <person name="Jiang F."/>
            <person name="Yuan L."/>
            <person name="Wang S."/>
            <person name="Wang H."/>
            <person name="Xu D."/>
            <person name="Wang A."/>
            <person name="Fan W."/>
        </authorList>
    </citation>
    <scope>NUCLEOTIDE SEQUENCE</scope>
    <source>
        <strain evidence="2">WSJ</strain>
        <tissue evidence="2">Leaf</tissue>
    </source>
</reference>